<gene>
    <name evidence="2" type="ORF">SAMN05216544_0287</name>
</gene>
<organism evidence="2 3">
    <name type="scientific">Lachnospira pectinoschiza</name>
    <dbReference type="NCBI Taxonomy" id="28052"/>
    <lineage>
        <taxon>Bacteria</taxon>
        <taxon>Bacillati</taxon>
        <taxon>Bacillota</taxon>
        <taxon>Clostridia</taxon>
        <taxon>Lachnospirales</taxon>
        <taxon>Lachnospiraceae</taxon>
        <taxon>Lachnospira</taxon>
    </lineage>
</organism>
<dbReference type="EMBL" id="FNHZ01000001">
    <property type="protein sequence ID" value="SDM44916.1"/>
    <property type="molecule type" value="Genomic_DNA"/>
</dbReference>
<dbReference type="AlphaFoldDB" id="A0A1G9TB84"/>
<dbReference type="NCBIfam" id="TIGR02185">
    <property type="entry name" value="Trep_Strep"/>
    <property type="match status" value="1"/>
</dbReference>
<dbReference type="OrthoDB" id="9781459at2"/>
<feature type="transmembrane region" description="Helical" evidence="1">
    <location>
        <begin position="87"/>
        <end position="105"/>
    </location>
</feature>
<evidence type="ECO:0000313" key="2">
    <source>
        <dbReference type="EMBL" id="SDM44916.1"/>
    </source>
</evidence>
<feature type="transmembrane region" description="Helical" evidence="1">
    <location>
        <begin position="63"/>
        <end position="81"/>
    </location>
</feature>
<feature type="transmembrane region" description="Helical" evidence="1">
    <location>
        <begin position="39"/>
        <end position="56"/>
    </location>
</feature>
<feature type="transmembrane region" description="Helical" evidence="1">
    <location>
        <begin position="117"/>
        <end position="135"/>
    </location>
</feature>
<keyword evidence="1" id="KW-0472">Membrane</keyword>
<name>A0A1G9TB84_9FIRM</name>
<dbReference type="Pfam" id="PF09605">
    <property type="entry name" value="Trep_Strep"/>
    <property type="match status" value="1"/>
</dbReference>
<sequence length="198" mass="21559">MSKQSNVKKSKNLVSAGIFIALYFVVFAVIGTICMPIPPLYLAMLPIIALFAAPVYEMLLIKAPVRGAITIAAILPCLFLLLMGNIWIVVVTGIIAGVAAEAIAASGNYKNATRNKISYLVFSLNLLGGFLPIWIMRDEYFSSTLERGMSQDFVDKLEAMTPIWILFVIVIATILLALVGNLISTNMFSKHFKKAGIA</sequence>
<keyword evidence="1" id="KW-1133">Transmembrane helix</keyword>
<dbReference type="InterPro" id="IPR011733">
    <property type="entry name" value="CHP02185_IM"/>
</dbReference>
<reference evidence="3" key="1">
    <citation type="submission" date="2016-10" db="EMBL/GenBank/DDBJ databases">
        <authorList>
            <person name="Varghese N."/>
            <person name="Submissions S."/>
        </authorList>
    </citation>
    <scope>NUCLEOTIDE SEQUENCE [LARGE SCALE GENOMIC DNA]</scope>
    <source>
        <strain evidence="3">M83</strain>
    </source>
</reference>
<evidence type="ECO:0000256" key="1">
    <source>
        <dbReference type="SAM" id="Phobius"/>
    </source>
</evidence>
<dbReference type="Proteomes" id="UP000187651">
    <property type="component" value="Unassembled WGS sequence"/>
</dbReference>
<proteinExistence type="predicted"/>
<protein>
    <submittedName>
        <fullName evidence="2">Energy-coupling factor transport system substrate-specific component</fullName>
    </submittedName>
</protein>
<feature type="transmembrane region" description="Helical" evidence="1">
    <location>
        <begin position="163"/>
        <end position="184"/>
    </location>
</feature>
<keyword evidence="1" id="KW-0812">Transmembrane</keyword>
<evidence type="ECO:0000313" key="3">
    <source>
        <dbReference type="Proteomes" id="UP000187651"/>
    </source>
</evidence>
<dbReference type="RefSeq" id="WP_074520582.1">
    <property type="nucleotide sequence ID" value="NZ_FNHZ01000001.1"/>
</dbReference>
<keyword evidence="3" id="KW-1185">Reference proteome</keyword>
<accession>A0A1G9TB84</accession>
<feature type="transmembrane region" description="Helical" evidence="1">
    <location>
        <begin position="12"/>
        <end position="33"/>
    </location>
</feature>